<name>A0A7T0C1H9_9BACT</name>
<dbReference type="InterPro" id="IPR037522">
    <property type="entry name" value="HD_GYP_dom"/>
</dbReference>
<dbReference type="GO" id="GO:0000160">
    <property type="term" value="P:phosphorelay signal transduction system"/>
    <property type="evidence" value="ECO:0007669"/>
    <property type="project" value="InterPro"/>
</dbReference>
<dbReference type="PANTHER" id="PTHR45228:SF1">
    <property type="entry name" value="CYCLIC DI-GMP PHOSPHODIESTERASE TM_0186"/>
    <property type="match status" value="1"/>
</dbReference>
<dbReference type="PROSITE" id="PS51832">
    <property type="entry name" value="HD_GYP"/>
    <property type="match status" value="1"/>
</dbReference>
<evidence type="ECO:0000259" key="3">
    <source>
        <dbReference type="PROSITE" id="PS51832"/>
    </source>
</evidence>
<dbReference type="SUPFAM" id="SSF52172">
    <property type="entry name" value="CheY-like"/>
    <property type="match status" value="1"/>
</dbReference>
<dbReference type="CDD" id="cd00077">
    <property type="entry name" value="HDc"/>
    <property type="match status" value="1"/>
</dbReference>
<evidence type="ECO:0000256" key="1">
    <source>
        <dbReference type="PROSITE-ProRule" id="PRU00169"/>
    </source>
</evidence>
<keyword evidence="1" id="KW-0597">Phosphoprotein</keyword>
<proteinExistence type="predicted"/>
<dbReference type="Pfam" id="PF13487">
    <property type="entry name" value="HD_5"/>
    <property type="match status" value="1"/>
</dbReference>
<evidence type="ECO:0000313" key="4">
    <source>
        <dbReference type="EMBL" id="QPJ64781.1"/>
    </source>
</evidence>
<feature type="domain" description="HD-GYP" evidence="3">
    <location>
        <begin position="148"/>
        <end position="345"/>
    </location>
</feature>
<dbReference type="InterPro" id="IPR052020">
    <property type="entry name" value="Cyclic_di-GMP/3'3'-cGAMP_PDE"/>
</dbReference>
<dbReference type="Gene3D" id="1.10.3210.10">
    <property type="entry name" value="Hypothetical protein af1432"/>
    <property type="match status" value="1"/>
</dbReference>
<gene>
    <name evidence="4" type="ORF">G3M78_05010</name>
</gene>
<dbReference type="SMART" id="SM00448">
    <property type="entry name" value="REC"/>
    <property type="match status" value="1"/>
</dbReference>
<dbReference type="Proteomes" id="UP000594464">
    <property type="component" value="Chromosome"/>
</dbReference>
<dbReference type="PANTHER" id="PTHR45228">
    <property type="entry name" value="CYCLIC DI-GMP PHOSPHODIESTERASE TM_0186-RELATED"/>
    <property type="match status" value="1"/>
</dbReference>
<dbReference type="InterPro" id="IPR003607">
    <property type="entry name" value="HD/PDEase_dom"/>
</dbReference>
<dbReference type="KEGG" id="nva:G3M78_05010"/>
<feature type="modified residue" description="4-aspartylphosphate" evidence="1">
    <location>
        <position position="61"/>
    </location>
</feature>
<dbReference type="AlphaFoldDB" id="A0A7T0C1H9"/>
<dbReference type="SMART" id="SM00471">
    <property type="entry name" value="HDc"/>
    <property type="match status" value="1"/>
</dbReference>
<organism evidence="4 5">
    <name type="scientific">Candidatus Nitrohelix vancouverensis</name>
    <dbReference type="NCBI Taxonomy" id="2705534"/>
    <lineage>
        <taxon>Bacteria</taxon>
        <taxon>Pseudomonadati</taxon>
        <taxon>Nitrospinota/Tectimicrobiota group</taxon>
        <taxon>Nitrospinota</taxon>
        <taxon>Nitrospinia</taxon>
        <taxon>Nitrospinales</taxon>
        <taxon>Nitrospinaceae</taxon>
        <taxon>Candidatus Nitrohelix</taxon>
    </lineage>
</organism>
<dbReference type="CDD" id="cd17551">
    <property type="entry name" value="REC_RpfG-like"/>
    <property type="match status" value="1"/>
</dbReference>
<dbReference type="PROSITE" id="PS50110">
    <property type="entry name" value="RESPONSE_REGULATORY"/>
    <property type="match status" value="1"/>
</dbReference>
<dbReference type="Gene3D" id="3.40.50.2300">
    <property type="match status" value="1"/>
</dbReference>
<dbReference type="SUPFAM" id="SSF109604">
    <property type="entry name" value="HD-domain/PDEase-like"/>
    <property type="match status" value="1"/>
</dbReference>
<dbReference type="InterPro" id="IPR001789">
    <property type="entry name" value="Sig_transdc_resp-reg_receiver"/>
</dbReference>
<feature type="domain" description="Response regulatory" evidence="2">
    <location>
        <begin position="11"/>
        <end position="128"/>
    </location>
</feature>
<dbReference type="EMBL" id="CP048620">
    <property type="protein sequence ID" value="QPJ64781.1"/>
    <property type="molecule type" value="Genomic_DNA"/>
</dbReference>
<accession>A0A7T0C1H9</accession>
<sequence>MISEDEILNARLLIVDDEPNNVFLLEQGLSKGGFKNLRSTTDPREALEIYPEFKPHLVLLDLKMPHMDGFQVMEKIKEIEENGYVSVLVLTAFIDRATRLKSLQHGARDFLTKPIDLMETICRVRNLVEVRLLNESLESKVRERTEELNATRIEIIRKLGRAAEYRDNETGMHVVRMSHFSASLAKHMGFDEAHCELILNASPMHDIGKIGIPDGILLHPGKLESEKWEKMKTHTEIGGLILDGSQHELLQLAQKIALSHHEKWDGSGYPEGLKGEDIPIEVRIISICDVFDALTSERPYKKAWPVEEALDFIKGQRELHFDPEVVDRFLEVMPEILEIKDKFRD</sequence>
<evidence type="ECO:0000313" key="5">
    <source>
        <dbReference type="Proteomes" id="UP000594464"/>
    </source>
</evidence>
<dbReference type="InterPro" id="IPR011006">
    <property type="entry name" value="CheY-like_superfamily"/>
</dbReference>
<reference evidence="5" key="1">
    <citation type="submission" date="2020-02" db="EMBL/GenBank/DDBJ databases">
        <title>Genomic and physiological characterization of two novel Nitrospinaceae genera.</title>
        <authorList>
            <person name="Mueller A.J."/>
            <person name="Jung M.-Y."/>
            <person name="Strachan C.R."/>
            <person name="Herbold C.W."/>
            <person name="Kirkegaard R.H."/>
            <person name="Daims H."/>
        </authorList>
    </citation>
    <scope>NUCLEOTIDE SEQUENCE [LARGE SCALE GENOMIC DNA]</scope>
</reference>
<dbReference type="Pfam" id="PF00072">
    <property type="entry name" value="Response_reg"/>
    <property type="match status" value="1"/>
</dbReference>
<evidence type="ECO:0000259" key="2">
    <source>
        <dbReference type="PROSITE" id="PS50110"/>
    </source>
</evidence>
<protein>
    <submittedName>
        <fullName evidence="4">Response regulator</fullName>
    </submittedName>
</protein>